<proteinExistence type="predicted"/>
<protein>
    <submittedName>
        <fullName evidence="1">Uncharacterized protein</fullName>
    </submittedName>
</protein>
<reference evidence="1 2" key="1">
    <citation type="submission" date="2019-12" db="EMBL/GenBank/DDBJ databases">
        <title>Whole-genome analyses of novel actinobacteria.</title>
        <authorList>
            <person name="Sahin N."/>
            <person name="Saygin H."/>
        </authorList>
    </citation>
    <scope>NUCLEOTIDE SEQUENCE [LARGE SCALE GENOMIC DNA]</scope>
    <source>
        <strain evidence="1 2">KC615</strain>
    </source>
</reference>
<accession>A0A6I4VRA7</accession>
<organism evidence="1 2">
    <name type="scientific">Shimazuella alba</name>
    <dbReference type="NCBI Taxonomy" id="2690964"/>
    <lineage>
        <taxon>Bacteria</taxon>
        <taxon>Bacillati</taxon>
        <taxon>Bacillota</taxon>
        <taxon>Bacilli</taxon>
        <taxon>Bacillales</taxon>
        <taxon>Thermoactinomycetaceae</taxon>
        <taxon>Shimazuella</taxon>
    </lineage>
</organism>
<evidence type="ECO:0000313" key="1">
    <source>
        <dbReference type="EMBL" id="MXQ54179.1"/>
    </source>
</evidence>
<name>A0A6I4VRA7_9BACL</name>
<gene>
    <name evidence="1" type="ORF">GSM42_10720</name>
</gene>
<sequence>MASTDYPYEYASDRIPIKVVVGAWEIQAYTFMAQANRPDVTSSTDQYIFRRGSIIIGRCTLSKGNTQSIRVKKPIQVSPGLTLTFMCLPQK</sequence>
<evidence type="ECO:0000313" key="2">
    <source>
        <dbReference type="Proteomes" id="UP000430692"/>
    </source>
</evidence>
<keyword evidence="2" id="KW-1185">Reference proteome</keyword>
<dbReference type="AlphaFoldDB" id="A0A6I4VRA7"/>
<dbReference type="EMBL" id="WUUL01000006">
    <property type="protein sequence ID" value="MXQ54179.1"/>
    <property type="molecule type" value="Genomic_DNA"/>
</dbReference>
<comment type="caution">
    <text evidence="1">The sequence shown here is derived from an EMBL/GenBank/DDBJ whole genome shotgun (WGS) entry which is preliminary data.</text>
</comment>
<dbReference type="RefSeq" id="WP_160801535.1">
    <property type="nucleotide sequence ID" value="NZ_WUUL01000006.1"/>
</dbReference>
<dbReference type="Proteomes" id="UP000430692">
    <property type="component" value="Unassembled WGS sequence"/>
</dbReference>